<dbReference type="Proteomes" id="UP000301424">
    <property type="component" value="Segment"/>
</dbReference>
<gene>
    <name evidence="1" type="ORF">BcepSauron_416</name>
</gene>
<evidence type="ECO:0000313" key="2">
    <source>
        <dbReference type="Proteomes" id="UP000301424"/>
    </source>
</evidence>
<sequence>MPIEFKQPPLKRMLVCQQQNGRLLYFAYATDHGSPYWTTYLGSAALFSEGESGDREIVAAIKLIDSVQYLREGHVGDIVYAADVILRPSVKTEFVFRIADADE</sequence>
<accession>A0A482MMU2</accession>
<proteinExistence type="predicted"/>
<dbReference type="EMBL" id="MK552141">
    <property type="protein sequence ID" value="QBQ74796.1"/>
    <property type="molecule type" value="Genomic_DNA"/>
</dbReference>
<organism evidence="1 2">
    <name type="scientific">Burkholderia phage BcepSauron</name>
    <dbReference type="NCBI Taxonomy" id="2530033"/>
    <lineage>
        <taxon>Viruses</taxon>
        <taxon>Duplodnaviria</taxon>
        <taxon>Heunggongvirae</taxon>
        <taxon>Uroviricota</taxon>
        <taxon>Caudoviricetes</taxon>
        <taxon>Sarumanvirus</taxon>
        <taxon>Sarumanvirus bcepsauron</taxon>
    </lineage>
</organism>
<name>A0A482MMU2_9CAUD</name>
<evidence type="ECO:0000313" key="1">
    <source>
        <dbReference type="EMBL" id="QBQ74796.1"/>
    </source>
</evidence>
<protein>
    <submittedName>
        <fullName evidence="1">Uncharacterized protein</fullName>
    </submittedName>
</protein>
<reference evidence="1 2" key="1">
    <citation type="submission" date="2019-02" db="EMBL/GenBank/DDBJ databases">
        <title>Complete genome sequence of Burkholderia cenocepacia phage BcepSauron.</title>
        <authorList>
            <person name="Park K."/>
            <person name="Gonzalez C."/>
            <person name="Liu M."/>
            <person name="Gill J."/>
        </authorList>
    </citation>
    <scope>NUCLEOTIDE SEQUENCE [LARGE SCALE GENOMIC DNA]</scope>
</reference>
<keyword evidence="2" id="KW-1185">Reference proteome</keyword>